<gene>
    <name evidence="2" type="ORF">ABVK25_010695</name>
</gene>
<accession>A0ABR4AWJ8</accession>
<feature type="compositionally biased region" description="Polar residues" evidence="1">
    <location>
        <begin position="33"/>
        <end position="42"/>
    </location>
</feature>
<reference evidence="2 3" key="1">
    <citation type="submission" date="2024-09" db="EMBL/GenBank/DDBJ databases">
        <title>Rethinking Asexuality: The Enigmatic Case of Functional Sexual Genes in Lepraria (Stereocaulaceae).</title>
        <authorList>
            <person name="Doellman M."/>
            <person name="Sun Y."/>
            <person name="Barcenas-Pena A."/>
            <person name="Lumbsch H.T."/>
            <person name="Grewe F."/>
        </authorList>
    </citation>
    <scope>NUCLEOTIDE SEQUENCE [LARGE SCALE GENOMIC DNA]</scope>
    <source>
        <strain evidence="2 3">Grewe 0041</strain>
    </source>
</reference>
<name>A0ABR4AWJ8_9LECA</name>
<sequence length="212" mass="23772">MEVARIGMIPTEFWIAANGKRNRNDNTVDTSRKPSVSSANIHDSSYTFNSEYTLPAEHSTSTADGDDITKPPYDPYTSLHPLILPQYKIPYGENTEAQDFYGPSIPSQNAMNVSTNTMLHIGSGYEFPSGTTPYRSEIVTPYSGQQRCLPATSTALSQQKQRQQQPIRGYQSPQRNTYSPEYPHFPRSLSTPGSESAQPTARPYLRHQMLEF</sequence>
<feature type="region of interest" description="Disordered" evidence="1">
    <location>
        <begin position="21"/>
        <end position="42"/>
    </location>
</feature>
<evidence type="ECO:0000256" key="1">
    <source>
        <dbReference type="SAM" id="MobiDB-lite"/>
    </source>
</evidence>
<keyword evidence="3" id="KW-1185">Reference proteome</keyword>
<organism evidence="2 3">
    <name type="scientific">Lepraria finkii</name>
    <dbReference type="NCBI Taxonomy" id="1340010"/>
    <lineage>
        <taxon>Eukaryota</taxon>
        <taxon>Fungi</taxon>
        <taxon>Dikarya</taxon>
        <taxon>Ascomycota</taxon>
        <taxon>Pezizomycotina</taxon>
        <taxon>Lecanoromycetes</taxon>
        <taxon>OSLEUM clade</taxon>
        <taxon>Lecanoromycetidae</taxon>
        <taxon>Lecanorales</taxon>
        <taxon>Lecanorineae</taxon>
        <taxon>Stereocaulaceae</taxon>
        <taxon>Lepraria</taxon>
    </lineage>
</organism>
<comment type="caution">
    <text evidence="2">The sequence shown here is derived from an EMBL/GenBank/DDBJ whole genome shotgun (WGS) entry which is preliminary data.</text>
</comment>
<dbReference type="EMBL" id="JBHFEH010000073">
    <property type="protein sequence ID" value="KAL2049024.1"/>
    <property type="molecule type" value="Genomic_DNA"/>
</dbReference>
<feature type="compositionally biased region" description="Basic and acidic residues" evidence="1">
    <location>
        <begin position="22"/>
        <end position="32"/>
    </location>
</feature>
<feature type="compositionally biased region" description="Polar residues" evidence="1">
    <location>
        <begin position="188"/>
        <end position="199"/>
    </location>
</feature>
<feature type="region of interest" description="Disordered" evidence="1">
    <location>
        <begin position="152"/>
        <end position="212"/>
    </location>
</feature>
<dbReference type="Proteomes" id="UP001590951">
    <property type="component" value="Unassembled WGS sequence"/>
</dbReference>
<proteinExistence type="predicted"/>
<evidence type="ECO:0000313" key="2">
    <source>
        <dbReference type="EMBL" id="KAL2049024.1"/>
    </source>
</evidence>
<evidence type="ECO:0000313" key="3">
    <source>
        <dbReference type="Proteomes" id="UP001590951"/>
    </source>
</evidence>
<protein>
    <submittedName>
        <fullName evidence="2">Uncharacterized protein</fullName>
    </submittedName>
</protein>